<dbReference type="Gene3D" id="3.30.70.1700">
    <property type="entry name" value="Phage minor tail protein U"/>
    <property type="match status" value="1"/>
</dbReference>
<name>A0A2X0QVH8_9PROT</name>
<reference evidence="1" key="1">
    <citation type="submission" date="2018-05" db="EMBL/GenBank/DDBJ databases">
        <authorList>
            <person name="Lanie J.A."/>
            <person name="Ng W.-L."/>
            <person name="Kazmierczak K.M."/>
            <person name="Andrzejewski T.M."/>
            <person name="Davidsen T.M."/>
            <person name="Wayne K.J."/>
            <person name="Tettelin H."/>
            <person name="Glass J.I."/>
            <person name="Rusch D."/>
            <person name="Podicherti R."/>
            <person name="Tsui H.-C.T."/>
            <person name="Winkler M.E."/>
        </authorList>
    </citation>
    <scope>NUCLEOTIDE SEQUENCE</scope>
    <source>
        <strain evidence="1">KNB</strain>
    </source>
</reference>
<protein>
    <submittedName>
        <fullName evidence="1">Uncharacterized protein</fullName>
    </submittedName>
</protein>
<dbReference type="EMBL" id="LS423452">
    <property type="protein sequence ID" value="SPS06213.1"/>
    <property type="molecule type" value="Genomic_DNA"/>
</dbReference>
<accession>A0A2X0QVH8</accession>
<dbReference type="AlphaFoldDB" id="A0A2X0QVH8"/>
<evidence type="ECO:0000313" key="1">
    <source>
        <dbReference type="EMBL" id="SPS06213.1"/>
    </source>
</evidence>
<dbReference type="InterPro" id="IPR038512">
    <property type="entry name" value="GpU-like_sf"/>
</dbReference>
<sequence>MPAHLHKQIRDALVVALGGLASTGANVFANRLYPLTDAELPALRISIDEEEVEEHFSDVLQRELYCVVEACAKLGSALDDALDQISLEVEPVLAAGITVDGQLLTPVYAGMRMAFEDADLPVGVKRMRYRIQFFTQSAFPESLT</sequence>
<organism evidence="1">
    <name type="scientific">Candidatus Nitrotoga fabula</name>
    <dbReference type="NCBI Taxonomy" id="2182327"/>
    <lineage>
        <taxon>Bacteria</taxon>
        <taxon>Pseudomonadati</taxon>
        <taxon>Pseudomonadota</taxon>
        <taxon>Betaproteobacteria</taxon>
        <taxon>Nitrosomonadales</taxon>
        <taxon>Gallionellaceae</taxon>
        <taxon>Candidatus Nitrotoga</taxon>
    </lineage>
</organism>
<proteinExistence type="predicted"/>
<gene>
    <name evidence="1" type="ORF">NITFAB_1803</name>
</gene>